<dbReference type="InterPro" id="IPR001818">
    <property type="entry name" value="Pept_M10_metallopeptidase"/>
</dbReference>
<dbReference type="SUPFAM" id="SSF55486">
    <property type="entry name" value="Metalloproteases ('zincins'), catalytic domain"/>
    <property type="match status" value="1"/>
</dbReference>
<keyword evidence="3" id="KW-0378">Hydrolase</keyword>
<reference evidence="6 7" key="1">
    <citation type="submission" date="2023-07" db="EMBL/GenBank/DDBJ databases">
        <title>Closed genoem sequence of Methanosarcinaceae archaeon Ac7.</title>
        <authorList>
            <person name="Poehlein A."/>
            <person name="Protasov E."/>
            <person name="Platt K."/>
            <person name="Reeh H."/>
            <person name="Daniel R."/>
            <person name="Brune A."/>
        </authorList>
    </citation>
    <scope>NUCLEOTIDE SEQUENCE [LARGE SCALE GENOMIC DNA]</scope>
    <source>
        <strain evidence="6 7">Ac7</strain>
    </source>
</reference>
<name>A0AA96VBW8_9EURY</name>
<dbReference type="GO" id="GO:0008270">
    <property type="term" value="F:zinc ion binding"/>
    <property type="evidence" value="ECO:0007669"/>
    <property type="project" value="InterPro"/>
</dbReference>
<keyword evidence="7" id="KW-1185">Reference proteome</keyword>
<evidence type="ECO:0000313" key="7">
    <source>
        <dbReference type="Proteomes" id="UP001303587"/>
    </source>
</evidence>
<evidence type="ECO:0000259" key="5">
    <source>
        <dbReference type="Pfam" id="PF00413"/>
    </source>
</evidence>
<gene>
    <name evidence="6" type="ORF">MsAc7_08710</name>
</gene>
<dbReference type="GeneID" id="89229983"/>
<dbReference type="Pfam" id="PF00413">
    <property type="entry name" value="Peptidase_M10"/>
    <property type="match status" value="1"/>
</dbReference>
<dbReference type="GO" id="GO:0006508">
    <property type="term" value="P:proteolysis"/>
    <property type="evidence" value="ECO:0007669"/>
    <property type="project" value="UniProtKB-KW"/>
</dbReference>
<dbReference type="Gene3D" id="3.40.390.10">
    <property type="entry name" value="Collagenase (Catalytic Domain)"/>
    <property type="match status" value="1"/>
</dbReference>
<dbReference type="GO" id="GO:0031012">
    <property type="term" value="C:extracellular matrix"/>
    <property type="evidence" value="ECO:0007669"/>
    <property type="project" value="InterPro"/>
</dbReference>
<evidence type="ECO:0000256" key="2">
    <source>
        <dbReference type="ARBA" id="ARBA00022723"/>
    </source>
</evidence>
<accession>A0AA96VBW8</accession>
<sequence>MKLSQCVIILLIAFIFLISATTPVLGATVKLQTWDLVDSGKHLDWGGSTTYQSEFNASVVTWNNYKAGIIRKDGIANLKDVTISDYSLQDSYSGVTSPSGTLKFNTYYMKDYSTDVRKNVCTHELGHALGLDHNSQGDVMYSQVTVRNDLSANDKASYDAAYLRY</sequence>
<evidence type="ECO:0000256" key="3">
    <source>
        <dbReference type="ARBA" id="ARBA00022801"/>
    </source>
</evidence>
<keyword evidence="1" id="KW-0645">Protease</keyword>
<dbReference type="Proteomes" id="UP001303587">
    <property type="component" value="Chromosome"/>
</dbReference>
<proteinExistence type="predicted"/>
<evidence type="ECO:0000256" key="4">
    <source>
        <dbReference type="ARBA" id="ARBA00022833"/>
    </source>
</evidence>
<dbReference type="AlphaFoldDB" id="A0AA96VBW8"/>
<dbReference type="RefSeq" id="WP_338103352.1">
    <property type="nucleotide sequence ID" value="NZ_CP131060.1"/>
</dbReference>
<evidence type="ECO:0000313" key="6">
    <source>
        <dbReference type="EMBL" id="WNY25321.1"/>
    </source>
</evidence>
<protein>
    <recommendedName>
        <fullName evidence="5">Peptidase M10 metallopeptidase domain-containing protein</fullName>
    </recommendedName>
</protein>
<keyword evidence="4" id="KW-0862">Zinc</keyword>
<organism evidence="6 7">
    <name type="scientific">Methanolapillus millepedarum</name>
    <dbReference type="NCBI Taxonomy" id="3028296"/>
    <lineage>
        <taxon>Archaea</taxon>
        <taxon>Methanobacteriati</taxon>
        <taxon>Methanobacteriota</taxon>
        <taxon>Stenosarchaea group</taxon>
        <taxon>Methanomicrobia</taxon>
        <taxon>Methanosarcinales</taxon>
        <taxon>Methanosarcinaceae</taxon>
        <taxon>Methanolapillus</taxon>
    </lineage>
</organism>
<dbReference type="InterPro" id="IPR024079">
    <property type="entry name" value="MetalloPept_cat_dom_sf"/>
</dbReference>
<dbReference type="GO" id="GO:0004222">
    <property type="term" value="F:metalloendopeptidase activity"/>
    <property type="evidence" value="ECO:0007669"/>
    <property type="project" value="InterPro"/>
</dbReference>
<keyword evidence="2" id="KW-0479">Metal-binding</keyword>
<dbReference type="EMBL" id="CP131060">
    <property type="protein sequence ID" value="WNY25321.1"/>
    <property type="molecule type" value="Genomic_DNA"/>
</dbReference>
<feature type="domain" description="Peptidase M10 metallopeptidase" evidence="5">
    <location>
        <begin position="118"/>
        <end position="162"/>
    </location>
</feature>
<evidence type="ECO:0000256" key="1">
    <source>
        <dbReference type="ARBA" id="ARBA00022670"/>
    </source>
</evidence>